<gene>
    <name evidence="1" type="ORF">BD289DRAFT_485823</name>
</gene>
<reference evidence="1 2" key="1">
    <citation type="journal article" date="2018" name="Mycol. Prog.">
        <title>Coniella lustricola, a new species from submerged detritus.</title>
        <authorList>
            <person name="Raudabaugh D.B."/>
            <person name="Iturriaga T."/>
            <person name="Carver A."/>
            <person name="Mondo S."/>
            <person name="Pangilinan J."/>
            <person name="Lipzen A."/>
            <person name="He G."/>
            <person name="Amirebrahimi M."/>
            <person name="Grigoriev I.V."/>
            <person name="Miller A.N."/>
        </authorList>
    </citation>
    <scope>NUCLEOTIDE SEQUENCE [LARGE SCALE GENOMIC DNA]</scope>
    <source>
        <strain evidence="1 2">B22-T-1</strain>
    </source>
</reference>
<name>A0A2T2ZX68_9PEZI</name>
<proteinExistence type="predicted"/>
<dbReference type="PANTHER" id="PTHR33835:SF1">
    <property type="entry name" value="METALLO-BETA-LACTAMASE DOMAIN-CONTAINING PROTEIN"/>
    <property type="match status" value="1"/>
</dbReference>
<accession>A0A2T2ZX68</accession>
<dbReference type="InParanoid" id="A0A2T2ZX68"/>
<dbReference type="OrthoDB" id="421671at2759"/>
<protein>
    <recommendedName>
        <fullName evidence="3">Beta-lactamase-like protein</fullName>
    </recommendedName>
</protein>
<sequence>MSSKLIPTNPADVMVIRDVTPNVVTLSVPFKRFGMIPIGGRGTIVKLTSGSLAVFSPVALTPEVQAKVASLGNNVKYLIAPDIEHHIFLTEWHNAWPEAKLIGPEGLPEKRAKQASSDPKIGNEPFAVVFHAKDKLTTTVDVEFDADFAYEYVDAHANKELVFYYKPDKVLIEADLMFNLPADEQYSKCPESDKKAGFPASLFLSMQSTNGDAKGMKRFLWYVLSKGDRKGFNDSIARIDAWDFETLVPCHGETIVGNAKETWAKVFEWHLHGKK</sequence>
<dbReference type="SUPFAM" id="SSF56281">
    <property type="entry name" value="Metallo-hydrolase/oxidoreductase"/>
    <property type="match status" value="1"/>
</dbReference>
<organism evidence="1 2">
    <name type="scientific">Coniella lustricola</name>
    <dbReference type="NCBI Taxonomy" id="2025994"/>
    <lineage>
        <taxon>Eukaryota</taxon>
        <taxon>Fungi</taxon>
        <taxon>Dikarya</taxon>
        <taxon>Ascomycota</taxon>
        <taxon>Pezizomycotina</taxon>
        <taxon>Sordariomycetes</taxon>
        <taxon>Sordariomycetidae</taxon>
        <taxon>Diaporthales</taxon>
        <taxon>Schizoparmaceae</taxon>
        <taxon>Coniella</taxon>
    </lineage>
</organism>
<dbReference type="STRING" id="2025994.A0A2T2ZX68"/>
<evidence type="ECO:0000313" key="1">
    <source>
        <dbReference type="EMBL" id="PSR78839.1"/>
    </source>
</evidence>
<dbReference type="PANTHER" id="PTHR33835">
    <property type="entry name" value="YALI0C07656P"/>
    <property type="match status" value="1"/>
</dbReference>
<dbReference type="InterPro" id="IPR036866">
    <property type="entry name" value="RibonucZ/Hydroxyglut_hydro"/>
</dbReference>
<dbReference type="Gene3D" id="3.60.15.10">
    <property type="entry name" value="Ribonuclease Z/Hydroxyacylglutathione hydrolase-like"/>
    <property type="match status" value="1"/>
</dbReference>
<evidence type="ECO:0008006" key="3">
    <source>
        <dbReference type="Google" id="ProtNLM"/>
    </source>
</evidence>
<keyword evidence="2" id="KW-1185">Reference proteome</keyword>
<dbReference type="AlphaFoldDB" id="A0A2T2ZX68"/>
<dbReference type="InterPro" id="IPR025638">
    <property type="entry name" value="DUF4336"/>
</dbReference>
<dbReference type="Proteomes" id="UP000241462">
    <property type="component" value="Unassembled WGS sequence"/>
</dbReference>
<dbReference type="Pfam" id="PF14234">
    <property type="entry name" value="DUF4336"/>
    <property type="match status" value="1"/>
</dbReference>
<evidence type="ECO:0000313" key="2">
    <source>
        <dbReference type="Proteomes" id="UP000241462"/>
    </source>
</evidence>
<dbReference type="EMBL" id="KZ678589">
    <property type="protein sequence ID" value="PSR78839.1"/>
    <property type="molecule type" value="Genomic_DNA"/>
</dbReference>